<name>A0A183F798_HELPZ</name>
<protein>
    <submittedName>
        <fullName evidence="5">Glyco_hydro_18 domain-containing protein</fullName>
    </submittedName>
</protein>
<evidence type="ECO:0000313" key="4">
    <source>
        <dbReference type="Proteomes" id="UP000050761"/>
    </source>
</evidence>
<evidence type="ECO:0000313" key="3">
    <source>
        <dbReference type="EMBL" id="VDO22772.1"/>
    </source>
</evidence>
<evidence type="ECO:0000313" key="5">
    <source>
        <dbReference type="WBParaSite" id="HPBE_0000204001-mRNA-1"/>
    </source>
</evidence>
<dbReference type="WBParaSite" id="HPBE_0000204001-mRNA-1">
    <property type="protein sequence ID" value="HPBE_0000204001-mRNA-1"/>
    <property type="gene ID" value="HPBE_0000204001"/>
</dbReference>
<dbReference type="InterPro" id="IPR001223">
    <property type="entry name" value="Glyco_hydro18_cat"/>
</dbReference>
<dbReference type="GO" id="GO:0006032">
    <property type="term" value="P:chitin catabolic process"/>
    <property type="evidence" value="ECO:0007669"/>
    <property type="project" value="TreeGrafter"/>
</dbReference>
<dbReference type="AlphaFoldDB" id="A0A183F798"/>
<dbReference type="GO" id="GO:0004568">
    <property type="term" value="F:chitinase activity"/>
    <property type="evidence" value="ECO:0007669"/>
    <property type="project" value="TreeGrafter"/>
</dbReference>
<dbReference type="GO" id="GO:0005576">
    <property type="term" value="C:extracellular region"/>
    <property type="evidence" value="ECO:0007669"/>
    <property type="project" value="TreeGrafter"/>
</dbReference>
<accession>A0A3P7WZH6</accession>
<organism evidence="4 5">
    <name type="scientific">Heligmosomoides polygyrus</name>
    <name type="common">Parasitic roundworm</name>
    <dbReference type="NCBI Taxonomy" id="6339"/>
    <lineage>
        <taxon>Eukaryota</taxon>
        <taxon>Metazoa</taxon>
        <taxon>Ecdysozoa</taxon>
        <taxon>Nematoda</taxon>
        <taxon>Chromadorea</taxon>
        <taxon>Rhabditida</taxon>
        <taxon>Rhabditina</taxon>
        <taxon>Rhabditomorpha</taxon>
        <taxon>Strongyloidea</taxon>
        <taxon>Heligmosomidae</taxon>
        <taxon>Heligmosomoides</taxon>
    </lineage>
</organism>
<dbReference type="PANTHER" id="PTHR11177:SF317">
    <property type="entry name" value="CHITINASE 12-RELATED"/>
    <property type="match status" value="1"/>
</dbReference>
<evidence type="ECO:0000256" key="1">
    <source>
        <dbReference type="SAM" id="SignalP"/>
    </source>
</evidence>
<gene>
    <name evidence="3" type="ORF">HPBE_LOCUS2041</name>
</gene>
<feature type="chain" id="PRO_5044551286" evidence="1">
    <location>
        <begin position="24"/>
        <end position="580"/>
    </location>
</feature>
<dbReference type="Proteomes" id="UP000050761">
    <property type="component" value="Unassembled WGS sequence"/>
</dbReference>
<dbReference type="GO" id="GO:0005975">
    <property type="term" value="P:carbohydrate metabolic process"/>
    <property type="evidence" value="ECO:0007669"/>
    <property type="project" value="InterPro"/>
</dbReference>
<dbReference type="GO" id="GO:0008061">
    <property type="term" value="F:chitin binding"/>
    <property type="evidence" value="ECO:0007669"/>
    <property type="project" value="TreeGrafter"/>
</dbReference>
<keyword evidence="1" id="KW-0732">Signal</keyword>
<keyword evidence="4" id="KW-1185">Reference proteome</keyword>
<dbReference type="InterPro" id="IPR017853">
    <property type="entry name" value="GH"/>
</dbReference>
<evidence type="ECO:0000259" key="2">
    <source>
        <dbReference type="PROSITE" id="PS51910"/>
    </source>
</evidence>
<dbReference type="SUPFAM" id="SSF51445">
    <property type="entry name" value="(Trans)glycosidases"/>
    <property type="match status" value="2"/>
</dbReference>
<feature type="domain" description="GH18" evidence="2">
    <location>
        <begin position="26"/>
        <end position="392"/>
    </location>
</feature>
<proteinExistence type="predicted"/>
<dbReference type="PANTHER" id="PTHR11177">
    <property type="entry name" value="CHITINASE"/>
    <property type="match status" value="1"/>
</dbReference>
<reference evidence="3 4" key="1">
    <citation type="submission" date="2018-11" db="EMBL/GenBank/DDBJ databases">
        <authorList>
            <consortium name="Pathogen Informatics"/>
        </authorList>
    </citation>
    <scope>NUCLEOTIDE SEQUENCE [LARGE SCALE GENOMIC DNA]</scope>
</reference>
<sequence length="580" mass="64248">MSLWAPLFLGYVALLSLVKNAESTSCAFYCFVLPTRKETFDVAAYQNLSCTHFVYGFSRIRSDMSLHSITSRDNLEIMSPGNLRKFLGLRNMLPDATLLLGIQMTASDIFHDTRHARRTGELINNAARKRHFDGVFVRMEGRSLESSLTQHFLSALSLTPASTSSPTTLAITPRWMWRLGDRIHELVDHVEHIYLDMQELPSSEDTYSVSHIDPLLPSESIPLEDTISGSTDRMLTKGVPAEKIIIGLSSGGRSYRVLGSSGGVNTMGVKEMEGFLLVSECIRSQSENSQARRRRNEGGYSPITAGPLPLSLLVLLVFTDERAASAVILDRFNWTSANFPKQQSLGRKIEWTTQEGLGGIGISSLQFDDPKGKCGAGSYPSHTMIGQMLKCRLKEHHRRPPAQCTRLCYLDDSAEGFDPRALQPHWCSHFVVGPADIQLTDMVELSPSTQEVIANIDRWMQDSEGKPAEIVLSIGARQTSDVWRMELGTVVKRMNLISNIRKVLLKVNASAVVVSWTLGALDSALDPSLLSKFVEDLRDALPKVSTPFCYSASHHVLAKLFEIASLQVLFGQPPCSCETL</sequence>
<dbReference type="EMBL" id="UZAH01002689">
    <property type="protein sequence ID" value="VDO22772.1"/>
    <property type="molecule type" value="Genomic_DNA"/>
</dbReference>
<accession>A0A183F798</accession>
<dbReference type="InterPro" id="IPR050314">
    <property type="entry name" value="Glycosyl_Hydrlase_18"/>
</dbReference>
<feature type="signal peptide" evidence="1">
    <location>
        <begin position="1"/>
        <end position="23"/>
    </location>
</feature>
<dbReference type="Gene3D" id="3.20.20.80">
    <property type="entry name" value="Glycosidases"/>
    <property type="match status" value="2"/>
</dbReference>
<dbReference type="PROSITE" id="PS51910">
    <property type="entry name" value="GH18_2"/>
    <property type="match status" value="1"/>
</dbReference>
<reference evidence="5" key="2">
    <citation type="submission" date="2019-09" db="UniProtKB">
        <authorList>
            <consortium name="WormBaseParasite"/>
        </authorList>
    </citation>
    <scope>IDENTIFICATION</scope>
</reference>
<dbReference type="Pfam" id="PF00704">
    <property type="entry name" value="Glyco_hydro_18"/>
    <property type="match status" value="1"/>
</dbReference>
<dbReference type="OrthoDB" id="5841449at2759"/>